<dbReference type="InterPro" id="IPR012336">
    <property type="entry name" value="Thioredoxin-like_fold"/>
</dbReference>
<evidence type="ECO:0000313" key="7">
    <source>
        <dbReference type="EMBL" id="RBP39037.1"/>
    </source>
</evidence>
<comment type="similarity">
    <text evidence="1">Belongs to the thioredoxin family. DsbA subfamily.</text>
</comment>
<dbReference type="PROSITE" id="PS51352">
    <property type="entry name" value="THIOREDOXIN_2"/>
    <property type="match status" value="1"/>
</dbReference>
<evidence type="ECO:0000256" key="3">
    <source>
        <dbReference type="ARBA" id="ARBA00023002"/>
    </source>
</evidence>
<proteinExistence type="inferred from homology"/>
<keyword evidence="4" id="KW-1015">Disulfide bond</keyword>
<gene>
    <name evidence="7" type="ORF">DES53_11061</name>
</gene>
<name>A0A366HCS0_9BACT</name>
<organism evidence="7 8">
    <name type="scientific">Roseimicrobium gellanilyticum</name>
    <dbReference type="NCBI Taxonomy" id="748857"/>
    <lineage>
        <taxon>Bacteria</taxon>
        <taxon>Pseudomonadati</taxon>
        <taxon>Verrucomicrobiota</taxon>
        <taxon>Verrucomicrobiia</taxon>
        <taxon>Verrucomicrobiales</taxon>
        <taxon>Verrucomicrobiaceae</taxon>
        <taxon>Roseimicrobium</taxon>
    </lineage>
</organism>
<accession>A0A366HCS0</accession>
<dbReference type="Gene3D" id="3.40.30.10">
    <property type="entry name" value="Glutaredoxin"/>
    <property type="match status" value="1"/>
</dbReference>
<dbReference type="PANTHER" id="PTHR13887:SF14">
    <property type="entry name" value="DISULFIDE BOND FORMATION PROTEIN D"/>
    <property type="match status" value="1"/>
</dbReference>
<dbReference type="RefSeq" id="WP_170157344.1">
    <property type="nucleotide sequence ID" value="NZ_QNRR01000010.1"/>
</dbReference>
<keyword evidence="8" id="KW-1185">Reference proteome</keyword>
<evidence type="ECO:0000256" key="4">
    <source>
        <dbReference type="ARBA" id="ARBA00023157"/>
    </source>
</evidence>
<dbReference type="Pfam" id="PF13462">
    <property type="entry name" value="Thioredoxin_4"/>
    <property type="match status" value="1"/>
</dbReference>
<keyword evidence="5" id="KW-0676">Redox-active center</keyword>
<dbReference type="GO" id="GO:0016491">
    <property type="term" value="F:oxidoreductase activity"/>
    <property type="evidence" value="ECO:0007669"/>
    <property type="project" value="UniProtKB-KW"/>
</dbReference>
<dbReference type="InterPro" id="IPR036249">
    <property type="entry name" value="Thioredoxin-like_sf"/>
</dbReference>
<dbReference type="InterPro" id="IPR013766">
    <property type="entry name" value="Thioredoxin_domain"/>
</dbReference>
<sequence length="334" mass="35304">MMSFSPRYLVCLLLLLGQGLERGHAEMINYQGRLSIQGVPFEGVGRFRFAVMEGARILWSSSELKVPVSKGEYSVRLGDSAQAPPIDGALLRRSAQPPKLRIWFAREGAAWVKAGADVPLDMHLVAPDVVSHTPSGASLPTEAAPASPLVTLRVAGAPSLGSEKAALVLVEYTDARSPACVRFQTEVLPRLKAAYIDTGKLRLVTRVLPFSGASPEDSLARVAWCAHAQGKFWEMREKLFAAGGLLSAEAVRKLGQDAGLDAATFGACFTDAQSANSVLKESAEAAKAGITTVPGFVLGSSAAGMVAGVRLDGDLTYERLVAELEKNLASGGIQ</sequence>
<evidence type="ECO:0000259" key="6">
    <source>
        <dbReference type="PROSITE" id="PS51352"/>
    </source>
</evidence>
<dbReference type="AlphaFoldDB" id="A0A366HCS0"/>
<protein>
    <submittedName>
        <fullName evidence="7">Thioredoxin-like protein</fullName>
    </submittedName>
</protein>
<dbReference type="SUPFAM" id="SSF52833">
    <property type="entry name" value="Thioredoxin-like"/>
    <property type="match status" value="1"/>
</dbReference>
<evidence type="ECO:0000256" key="2">
    <source>
        <dbReference type="ARBA" id="ARBA00022729"/>
    </source>
</evidence>
<evidence type="ECO:0000256" key="1">
    <source>
        <dbReference type="ARBA" id="ARBA00005791"/>
    </source>
</evidence>
<dbReference type="Proteomes" id="UP000253426">
    <property type="component" value="Unassembled WGS sequence"/>
</dbReference>
<feature type="domain" description="Thioredoxin" evidence="6">
    <location>
        <begin position="138"/>
        <end position="329"/>
    </location>
</feature>
<keyword evidence="2" id="KW-0732">Signal</keyword>
<keyword evidence="3" id="KW-0560">Oxidoreductase</keyword>
<dbReference type="EMBL" id="QNRR01000010">
    <property type="protein sequence ID" value="RBP39037.1"/>
    <property type="molecule type" value="Genomic_DNA"/>
</dbReference>
<dbReference type="PANTHER" id="PTHR13887">
    <property type="entry name" value="GLUTATHIONE S-TRANSFERASE KAPPA"/>
    <property type="match status" value="1"/>
</dbReference>
<evidence type="ECO:0000256" key="5">
    <source>
        <dbReference type="ARBA" id="ARBA00023284"/>
    </source>
</evidence>
<evidence type="ECO:0000313" key="8">
    <source>
        <dbReference type="Proteomes" id="UP000253426"/>
    </source>
</evidence>
<reference evidence="7 8" key="1">
    <citation type="submission" date="2018-06" db="EMBL/GenBank/DDBJ databases">
        <title>Genomic Encyclopedia of Type Strains, Phase IV (KMG-IV): sequencing the most valuable type-strain genomes for metagenomic binning, comparative biology and taxonomic classification.</title>
        <authorList>
            <person name="Goeker M."/>
        </authorList>
    </citation>
    <scope>NUCLEOTIDE SEQUENCE [LARGE SCALE GENOMIC DNA]</scope>
    <source>
        <strain evidence="7 8">DSM 25532</strain>
    </source>
</reference>
<comment type="caution">
    <text evidence="7">The sequence shown here is derived from an EMBL/GenBank/DDBJ whole genome shotgun (WGS) entry which is preliminary data.</text>
</comment>